<gene>
    <name evidence="12" type="primary">pgk</name>
    <name evidence="16" type="ORF">HGA11_02135</name>
</gene>
<feature type="binding site" evidence="12">
    <location>
        <position position="40"/>
    </location>
    <ligand>
        <name>substrate</name>
    </ligand>
</feature>
<dbReference type="RefSeq" id="WP_044518245.1">
    <property type="nucleotide sequence ID" value="NZ_HG322951.1"/>
</dbReference>
<comment type="caution">
    <text evidence="16">The sequence shown here is derived from an EMBL/GenBank/DDBJ whole genome shotgun (WGS) entry which is preliminary data.</text>
</comment>
<name>A0A7X6MJY0_9MYCO</name>
<dbReference type="InterPro" id="IPR015824">
    <property type="entry name" value="Phosphoglycerate_kinase_N"/>
</dbReference>
<dbReference type="PANTHER" id="PTHR11406">
    <property type="entry name" value="PHOSPHOGLYCERATE KINASE"/>
    <property type="match status" value="1"/>
</dbReference>
<proteinExistence type="inferred from homology"/>
<evidence type="ECO:0000313" key="17">
    <source>
        <dbReference type="Proteomes" id="UP000518188"/>
    </source>
</evidence>
<evidence type="ECO:0000256" key="10">
    <source>
        <dbReference type="ARBA" id="ARBA00022840"/>
    </source>
</evidence>
<evidence type="ECO:0000256" key="7">
    <source>
        <dbReference type="ARBA" id="ARBA00022679"/>
    </source>
</evidence>
<keyword evidence="10 12" id="KW-0067">ATP-binding</keyword>
<evidence type="ECO:0000313" key="16">
    <source>
        <dbReference type="EMBL" id="NKZ09761.1"/>
    </source>
</evidence>
<feature type="binding site" evidence="12">
    <location>
        <position position="166"/>
    </location>
    <ligand>
        <name>substrate</name>
    </ligand>
</feature>
<comment type="pathway">
    <text evidence="2 12">Carbohydrate degradation; glycolysis; pyruvate from D-glyceraldehyde 3-phosphate: step 2/5.</text>
</comment>
<comment type="subunit">
    <text evidence="4 12">Monomer.</text>
</comment>
<keyword evidence="8 12" id="KW-0547">Nucleotide-binding</keyword>
<dbReference type="PROSITE" id="PS00111">
    <property type="entry name" value="PGLYCERATE_KINASE"/>
    <property type="match status" value="1"/>
</dbReference>
<evidence type="ECO:0000256" key="6">
    <source>
        <dbReference type="ARBA" id="ARBA00016471"/>
    </source>
</evidence>
<keyword evidence="12" id="KW-0963">Cytoplasm</keyword>
<dbReference type="Proteomes" id="UP000518188">
    <property type="component" value="Unassembled WGS sequence"/>
</dbReference>
<comment type="catalytic activity">
    <reaction evidence="1 12 15">
        <text>(2R)-3-phosphoglycerate + ATP = (2R)-3-phospho-glyceroyl phosphate + ADP</text>
        <dbReference type="Rhea" id="RHEA:14801"/>
        <dbReference type="ChEBI" id="CHEBI:30616"/>
        <dbReference type="ChEBI" id="CHEBI:57604"/>
        <dbReference type="ChEBI" id="CHEBI:58272"/>
        <dbReference type="ChEBI" id="CHEBI:456216"/>
        <dbReference type="EC" id="2.7.2.3"/>
    </reaction>
</comment>
<reference evidence="16 17" key="1">
    <citation type="submission" date="2020-04" db="EMBL/GenBank/DDBJ databases">
        <title>MicrobeNet Type strains.</title>
        <authorList>
            <person name="Nicholson A.C."/>
        </authorList>
    </citation>
    <scope>NUCLEOTIDE SEQUENCE [LARGE SCALE GENOMIC DNA]</scope>
    <source>
        <strain evidence="16 17">ATCC 700731</strain>
    </source>
</reference>
<dbReference type="InterPro" id="IPR001576">
    <property type="entry name" value="Phosphoglycerate_kinase"/>
</dbReference>
<comment type="subcellular location">
    <subcellularLocation>
        <location evidence="12">Cytoplasm</location>
    </subcellularLocation>
</comment>
<dbReference type="GO" id="GO:0043531">
    <property type="term" value="F:ADP binding"/>
    <property type="evidence" value="ECO:0007669"/>
    <property type="project" value="TreeGrafter"/>
</dbReference>
<feature type="binding site" evidence="13">
    <location>
        <position position="122"/>
    </location>
    <ligand>
        <name>(2R)-3-phosphoglycerate</name>
        <dbReference type="ChEBI" id="CHEBI:58272"/>
    </ligand>
</feature>
<dbReference type="PANTHER" id="PTHR11406:SF23">
    <property type="entry name" value="PHOSPHOGLYCERATE KINASE 1, CHLOROPLASTIC-RELATED"/>
    <property type="match status" value="1"/>
</dbReference>
<dbReference type="CDD" id="cd00318">
    <property type="entry name" value="Phosphoglycerate_kinase"/>
    <property type="match status" value="1"/>
</dbReference>
<evidence type="ECO:0000256" key="5">
    <source>
        <dbReference type="ARBA" id="ARBA00013061"/>
    </source>
</evidence>
<feature type="binding site" evidence="13">
    <location>
        <position position="166"/>
    </location>
    <ligand>
        <name>(2R)-3-phosphoglycerate</name>
        <dbReference type="ChEBI" id="CHEBI:58272"/>
    </ligand>
</feature>
<dbReference type="HAMAP" id="MF_00145">
    <property type="entry name" value="Phosphoglyc_kinase"/>
    <property type="match status" value="1"/>
</dbReference>
<dbReference type="SUPFAM" id="SSF53748">
    <property type="entry name" value="Phosphoglycerate kinase"/>
    <property type="match status" value="1"/>
</dbReference>
<evidence type="ECO:0000256" key="12">
    <source>
        <dbReference type="HAMAP-Rule" id="MF_00145"/>
    </source>
</evidence>
<evidence type="ECO:0000256" key="14">
    <source>
        <dbReference type="PIRSR" id="PIRSR000724-2"/>
    </source>
</evidence>
<feature type="binding site" evidence="12">
    <location>
        <position position="122"/>
    </location>
    <ligand>
        <name>substrate</name>
    </ligand>
</feature>
<dbReference type="AlphaFoldDB" id="A0A7X6MJY0"/>
<dbReference type="GO" id="GO:0005524">
    <property type="term" value="F:ATP binding"/>
    <property type="evidence" value="ECO:0007669"/>
    <property type="project" value="UniProtKB-KW"/>
</dbReference>
<dbReference type="Gene3D" id="3.40.50.1260">
    <property type="entry name" value="Phosphoglycerate kinase, N-terminal domain"/>
    <property type="match status" value="2"/>
</dbReference>
<feature type="binding site" evidence="12">
    <location>
        <position position="304"/>
    </location>
    <ligand>
        <name>ATP</name>
        <dbReference type="ChEBI" id="CHEBI:30616"/>
    </ligand>
</feature>
<dbReference type="EC" id="2.7.2.3" evidence="5 12"/>
<dbReference type="InterPro" id="IPR036043">
    <property type="entry name" value="Phosphoglycerate_kinase_sf"/>
</dbReference>
<dbReference type="UniPathway" id="UPA00109">
    <property type="reaction ID" value="UER00185"/>
</dbReference>
<accession>A0A7X6MJY0</accession>
<dbReference type="PIRSF" id="PIRSF000724">
    <property type="entry name" value="Pgk"/>
    <property type="match status" value="1"/>
</dbReference>
<feature type="binding site" evidence="13">
    <location>
        <position position="40"/>
    </location>
    <ligand>
        <name>(2R)-3-phosphoglycerate</name>
        <dbReference type="ChEBI" id="CHEBI:58272"/>
    </ligand>
</feature>
<keyword evidence="7 12" id="KW-0808">Transferase</keyword>
<feature type="binding site" evidence="12 14">
    <location>
        <begin position="364"/>
        <end position="367"/>
    </location>
    <ligand>
        <name>ATP</name>
        <dbReference type="ChEBI" id="CHEBI:30616"/>
    </ligand>
</feature>
<dbReference type="GO" id="GO:0005829">
    <property type="term" value="C:cytosol"/>
    <property type="evidence" value="ECO:0007669"/>
    <property type="project" value="UniProtKB-ARBA"/>
</dbReference>
<dbReference type="GO" id="GO:0006094">
    <property type="term" value="P:gluconeogenesis"/>
    <property type="evidence" value="ECO:0007669"/>
    <property type="project" value="TreeGrafter"/>
</dbReference>
<dbReference type="GO" id="GO:0004618">
    <property type="term" value="F:phosphoglycerate kinase activity"/>
    <property type="evidence" value="ECO:0007669"/>
    <property type="project" value="UniProtKB-UniRule"/>
</dbReference>
<comment type="similarity">
    <text evidence="3 12 15">Belongs to the phosphoglycerate kinase family.</text>
</comment>
<evidence type="ECO:0000256" key="2">
    <source>
        <dbReference type="ARBA" id="ARBA00004838"/>
    </source>
</evidence>
<evidence type="ECO:0000256" key="15">
    <source>
        <dbReference type="RuleBase" id="RU000532"/>
    </source>
</evidence>
<keyword evidence="11 12" id="KW-0324">Glycolysis</keyword>
<protein>
    <recommendedName>
        <fullName evidence="6 12">Phosphoglycerate kinase</fullName>
        <ecNumber evidence="5 12">2.7.2.3</ecNumber>
    </recommendedName>
</protein>
<dbReference type="FunFam" id="3.40.50.1260:FF:000003">
    <property type="entry name" value="Phosphoglycerate kinase"/>
    <property type="match status" value="1"/>
</dbReference>
<dbReference type="PRINTS" id="PR00477">
    <property type="entry name" value="PHGLYCKINASE"/>
</dbReference>
<sequence length="408" mass="42067">MTVKTLADLLAEGVEGRGVLVRSDLNVPLDDEGNITDLGRIIASVPTLSALAEAGAKVVVTAHLGRPKGTPDPKLSLAPVAAALGEKLGRHVQLAGDVVGTDALARAEGLTDGDVLLLENIRFDARETSKDDAERLALAKALAALVEGADGSPGAFVSDGFGVVHRKQASVYDVATLLPHYAGTLVATEVKVLEQLTNSTERPYAVVLGGSKVSDKLAVIENLATKADSIVIGGGMCFTFLAAQGVSVGTSLLQEEMIDTCKRLLDTYADVIHLPVDIVVADKFAADAEPETVASDRIPEGKMGLDIGPESVKRFTALLSNAKTVFWNGPMGVFEFPAFAAGTKGVAEAIIGATEKGAFSVVGGGDSAAAVRQLGLPEDGFSHISTGGGASLEYLEGKTLPGIEVLES</sequence>
<feature type="binding site" evidence="12 13">
    <location>
        <begin position="63"/>
        <end position="66"/>
    </location>
    <ligand>
        <name>substrate</name>
    </ligand>
</feature>
<evidence type="ECO:0000256" key="3">
    <source>
        <dbReference type="ARBA" id="ARBA00008982"/>
    </source>
</evidence>
<evidence type="ECO:0000256" key="4">
    <source>
        <dbReference type="ARBA" id="ARBA00011245"/>
    </source>
</evidence>
<feature type="binding site" evidence="12 14">
    <location>
        <position position="335"/>
    </location>
    <ligand>
        <name>ATP</name>
        <dbReference type="ChEBI" id="CHEBI:30616"/>
    </ligand>
</feature>
<feature type="binding site" evidence="12 14">
    <location>
        <position position="216"/>
    </location>
    <ligand>
        <name>ATP</name>
        <dbReference type="ChEBI" id="CHEBI:30616"/>
    </ligand>
</feature>
<dbReference type="FunFam" id="3.40.50.1260:FF:000006">
    <property type="entry name" value="Phosphoglycerate kinase"/>
    <property type="match status" value="1"/>
</dbReference>
<evidence type="ECO:0000256" key="9">
    <source>
        <dbReference type="ARBA" id="ARBA00022777"/>
    </source>
</evidence>
<dbReference type="InterPro" id="IPR015911">
    <property type="entry name" value="Phosphoglycerate_kinase_CS"/>
</dbReference>
<organism evidence="16 17">
    <name type="scientific">Mycolicibacterium septicum DSM 44393</name>
    <dbReference type="NCBI Taxonomy" id="1341646"/>
    <lineage>
        <taxon>Bacteria</taxon>
        <taxon>Bacillati</taxon>
        <taxon>Actinomycetota</taxon>
        <taxon>Actinomycetes</taxon>
        <taxon>Mycobacteriales</taxon>
        <taxon>Mycobacteriaceae</taxon>
        <taxon>Mycolicibacterium</taxon>
    </lineage>
</organism>
<feature type="binding site" evidence="12 13">
    <location>
        <begin position="24"/>
        <end position="26"/>
    </location>
    <ligand>
        <name>substrate</name>
    </ligand>
</feature>
<evidence type="ECO:0000256" key="8">
    <source>
        <dbReference type="ARBA" id="ARBA00022741"/>
    </source>
</evidence>
<dbReference type="EMBL" id="JAAXPJ010000001">
    <property type="protein sequence ID" value="NKZ09761.1"/>
    <property type="molecule type" value="Genomic_DNA"/>
</dbReference>
<evidence type="ECO:0000256" key="13">
    <source>
        <dbReference type="PIRSR" id="PIRSR000724-1"/>
    </source>
</evidence>
<dbReference type="GO" id="GO:0006096">
    <property type="term" value="P:glycolytic process"/>
    <property type="evidence" value="ECO:0007669"/>
    <property type="project" value="UniProtKB-UniRule"/>
</dbReference>
<evidence type="ECO:0000256" key="1">
    <source>
        <dbReference type="ARBA" id="ARBA00000642"/>
    </source>
</evidence>
<keyword evidence="9 12" id="KW-0418">Kinase</keyword>
<evidence type="ECO:0000256" key="11">
    <source>
        <dbReference type="ARBA" id="ARBA00023152"/>
    </source>
</evidence>
<dbReference type="Pfam" id="PF00162">
    <property type="entry name" value="PGK"/>
    <property type="match status" value="1"/>
</dbReference>